<organism evidence="1 2">
    <name type="scientific">Sclerotinia sclerotiorum (strain ATCC 18683 / 1980 / Ss-1)</name>
    <name type="common">White mold</name>
    <name type="synonym">Whetzelinia sclerotiorum</name>
    <dbReference type="NCBI Taxonomy" id="665079"/>
    <lineage>
        <taxon>Eukaryota</taxon>
        <taxon>Fungi</taxon>
        <taxon>Dikarya</taxon>
        <taxon>Ascomycota</taxon>
        <taxon>Pezizomycotina</taxon>
        <taxon>Leotiomycetes</taxon>
        <taxon>Helotiales</taxon>
        <taxon>Sclerotiniaceae</taxon>
        <taxon>Sclerotinia</taxon>
    </lineage>
</organism>
<reference evidence="2" key="1">
    <citation type="journal article" date="2011" name="PLoS Genet.">
        <title>Genomic analysis of the necrotrophic fungal pathogens Sclerotinia sclerotiorum and Botrytis cinerea.</title>
        <authorList>
            <person name="Amselem J."/>
            <person name="Cuomo C.A."/>
            <person name="van Kan J.A."/>
            <person name="Viaud M."/>
            <person name="Benito E.P."/>
            <person name="Couloux A."/>
            <person name="Coutinho P.M."/>
            <person name="de Vries R.P."/>
            <person name="Dyer P.S."/>
            <person name="Fillinger S."/>
            <person name="Fournier E."/>
            <person name="Gout L."/>
            <person name="Hahn M."/>
            <person name="Kohn L."/>
            <person name="Lapalu N."/>
            <person name="Plummer K.M."/>
            <person name="Pradier J.M."/>
            <person name="Quevillon E."/>
            <person name="Sharon A."/>
            <person name="Simon A."/>
            <person name="ten Have A."/>
            <person name="Tudzynski B."/>
            <person name="Tudzynski P."/>
            <person name="Wincker P."/>
            <person name="Andrew M."/>
            <person name="Anthouard V."/>
            <person name="Beever R.E."/>
            <person name="Beffa R."/>
            <person name="Benoit I."/>
            <person name="Bouzid O."/>
            <person name="Brault B."/>
            <person name="Chen Z."/>
            <person name="Choquer M."/>
            <person name="Collemare J."/>
            <person name="Cotton P."/>
            <person name="Danchin E.G."/>
            <person name="Da Silva C."/>
            <person name="Gautier A."/>
            <person name="Giraud C."/>
            <person name="Giraud T."/>
            <person name="Gonzalez C."/>
            <person name="Grossetete S."/>
            <person name="Guldener U."/>
            <person name="Henrissat B."/>
            <person name="Howlett B.J."/>
            <person name="Kodira C."/>
            <person name="Kretschmer M."/>
            <person name="Lappartient A."/>
            <person name="Leroch M."/>
            <person name="Levis C."/>
            <person name="Mauceli E."/>
            <person name="Neuveglise C."/>
            <person name="Oeser B."/>
            <person name="Pearson M."/>
            <person name="Poulain J."/>
            <person name="Poussereau N."/>
            <person name="Quesneville H."/>
            <person name="Rascle C."/>
            <person name="Schumacher J."/>
            <person name="Segurens B."/>
            <person name="Sexton A."/>
            <person name="Silva E."/>
            <person name="Sirven C."/>
            <person name="Soanes D.M."/>
            <person name="Talbot N.J."/>
            <person name="Templeton M."/>
            <person name="Yandava C."/>
            <person name="Yarden O."/>
            <person name="Zeng Q."/>
            <person name="Rollins J.A."/>
            <person name="Lebrun M.H."/>
            <person name="Dickman M."/>
        </authorList>
    </citation>
    <scope>NUCLEOTIDE SEQUENCE [LARGE SCALE GENOMIC DNA]</scope>
    <source>
        <strain evidence="2">ATCC 18683 / 1980 / Ss-1</strain>
    </source>
</reference>
<dbReference type="AlphaFoldDB" id="A7EP15"/>
<accession>A7EP15</accession>
<dbReference type="HOGENOM" id="CLU_1816963_0_0_1"/>
<dbReference type="GeneID" id="5487654"/>
<protein>
    <submittedName>
        <fullName evidence="1">Uncharacterized protein</fullName>
    </submittedName>
</protein>
<evidence type="ECO:0000313" key="2">
    <source>
        <dbReference type="Proteomes" id="UP000001312"/>
    </source>
</evidence>
<dbReference type="InParanoid" id="A7EP15"/>
<name>A7EP15_SCLS1</name>
<gene>
    <name evidence="1" type="ORF">SS1G_07064</name>
</gene>
<keyword evidence="2" id="KW-1185">Reference proteome</keyword>
<sequence length="142" mass="16206">MPISSQYNPAILQHVSICKAAGCVCVCVCWEYLEERDLNDERDLKDEEQDLRVFQGELVGKRVRVVVVVLGGVVCEVGKERRERRISERSGSRECVRRDWGLGILISWGVGGMKMENGMRGVRLRMLVEEYEYLQAAEEINA</sequence>
<dbReference type="RefSeq" id="XP_001591618.1">
    <property type="nucleotide sequence ID" value="XM_001591568.1"/>
</dbReference>
<evidence type="ECO:0000313" key="1">
    <source>
        <dbReference type="EMBL" id="EDO04581.1"/>
    </source>
</evidence>
<dbReference type="Proteomes" id="UP000001312">
    <property type="component" value="Unassembled WGS sequence"/>
</dbReference>
<proteinExistence type="predicted"/>
<dbReference type="EMBL" id="CH476629">
    <property type="protein sequence ID" value="EDO04581.1"/>
    <property type="molecule type" value="Genomic_DNA"/>
</dbReference>
<dbReference type="KEGG" id="ssl:SS1G_07064"/>